<keyword evidence="1" id="KW-0472">Membrane</keyword>
<sequence length="383" mass="42836">MKDEEIIRLIELYLSGGLTDEERQALEEWRKSSPKNGAFLDSLAQGKSFATEWKLYRSLDTAKAISRFERSVGIRRRSLRRVMRYAAAIVLPIGCALGVYFLLGQRGDVMQPAGYVRPHNAVTLTLASGERVKVNDEPSKSVLLNERVAIRLDSVEGLSYEVRERNGEGVLHYNVLDVPVAADYRLRLSDGSMVYLNADSRLKYPETFSGTERKVYLEGEAYFEVAKDAARPFTVVARGVEVEVLGTHFNVNAYPEKNGVVTTLAEGKVRVAEGGHEAVLMPGEQAVASAGALDVREVDVSEYISWKDGLFVFRQMPLEQIMEQVYRWYGVKAAFFDESARTETFTGVIDRSMSAEAFFDVIEKVLDVQFKMGEGNQVAITAR</sequence>
<name>A0A9D1V0Y7_9BACT</name>
<evidence type="ECO:0000259" key="3">
    <source>
        <dbReference type="Pfam" id="PF16344"/>
    </source>
</evidence>
<dbReference type="EMBL" id="DXFT01000161">
    <property type="protein sequence ID" value="HIX04082.1"/>
    <property type="molecule type" value="Genomic_DNA"/>
</dbReference>
<evidence type="ECO:0000256" key="1">
    <source>
        <dbReference type="SAM" id="Phobius"/>
    </source>
</evidence>
<proteinExistence type="predicted"/>
<organism evidence="4 5">
    <name type="scientific">Candidatus Odoribacter faecigallinarum</name>
    <dbReference type="NCBI Taxonomy" id="2838706"/>
    <lineage>
        <taxon>Bacteria</taxon>
        <taxon>Pseudomonadati</taxon>
        <taxon>Bacteroidota</taxon>
        <taxon>Bacteroidia</taxon>
        <taxon>Bacteroidales</taxon>
        <taxon>Odoribacteraceae</taxon>
        <taxon>Odoribacter</taxon>
    </lineage>
</organism>
<dbReference type="PANTHER" id="PTHR30273:SF2">
    <property type="entry name" value="PROTEIN FECR"/>
    <property type="match status" value="1"/>
</dbReference>
<dbReference type="Pfam" id="PF04773">
    <property type="entry name" value="FecR"/>
    <property type="match status" value="1"/>
</dbReference>
<keyword evidence="1" id="KW-1133">Transmembrane helix</keyword>
<dbReference type="AlphaFoldDB" id="A0A9D1V0Y7"/>
<accession>A0A9D1V0Y7</accession>
<dbReference type="Pfam" id="PF16344">
    <property type="entry name" value="FecR_C"/>
    <property type="match status" value="1"/>
</dbReference>
<dbReference type="InterPro" id="IPR032508">
    <property type="entry name" value="FecR_C"/>
</dbReference>
<keyword evidence="1" id="KW-0812">Transmembrane</keyword>
<dbReference type="Gene3D" id="3.55.50.30">
    <property type="match status" value="1"/>
</dbReference>
<protein>
    <submittedName>
        <fullName evidence="4">FecR domain-containing protein</fullName>
    </submittedName>
</protein>
<dbReference type="Gene3D" id="2.60.120.1440">
    <property type="match status" value="1"/>
</dbReference>
<evidence type="ECO:0000259" key="2">
    <source>
        <dbReference type="Pfam" id="PF04773"/>
    </source>
</evidence>
<dbReference type="PIRSF" id="PIRSF018266">
    <property type="entry name" value="FecR"/>
    <property type="match status" value="1"/>
</dbReference>
<feature type="domain" description="FecR protein" evidence="2">
    <location>
        <begin position="184"/>
        <end position="270"/>
    </location>
</feature>
<reference evidence="4" key="2">
    <citation type="submission" date="2021-04" db="EMBL/GenBank/DDBJ databases">
        <authorList>
            <person name="Gilroy R."/>
        </authorList>
    </citation>
    <scope>NUCLEOTIDE SEQUENCE</scope>
    <source>
        <strain evidence="4">23274</strain>
    </source>
</reference>
<feature type="transmembrane region" description="Helical" evidence="1">
    <location>
        <begin position="85"/>
        <end position="103"/>
    </location>
</feature>
<dbReference type="GO" id="GO:0016989">
    <property type="term" value="F:sigma factor antagonist activity"/>
    <property type="evidence" value="ECO:0007669"/>
    <property type="project" value="TreeGrafter"/>
</dbReference>
<dbReference type="PANTHER" id="PTHR30273">
    <property type="entry name" value="PERIPLASMIC SIGNAL SENSOR AND SIGMA FACTOR ACTIVATOR FECR-RELATED"/>
    <property type="match status" value="1"/>
</dbReference>
<dbReference type="InterPro" id="IPR006860">
    <property type="entry name" value="FecR"/>
</dbReference>
<dbReference type="Proteomes" id="UP000824202">
    <property type="component" value="Unassembled WGS sequence"/>
</dbReference>
<dbReference type="InterPro" id="IPR012373">
    <property type="entry name" value="Ferrdict_sens_TM"/>
</dbReference>
<gene>
    <name evidence="4" type="ORF">H9863_08220</name>
</gene>
<feature type="domain" description="Protein FecR C-terminal" evidence="3">
    <location>
        <begin position="311"/>
        <end position="379"/>
    </location>
</feature>
<evidence type="ECO:0000313" key="5">
    <source>
        <dbReference type="Proteomes" id="UP000824202"/>
    </source>
</evidence>
<comment type="caution">
    <text evidence="4">The sequence shown here is derived from an EMBL/GenBank/DDBJ whole genome shotgun (WGS) entry which is preliminary data.</text>
</comment>
<evidence type="ECO:0000313" key="4">
    <source>
        <dbReference type="EMBL" id="HIX04082.1"/>
    </source>
</evidence>
<reference evidence="4" key="1">
    <citation type="journal article" date="2021" name="PeerJ">
        <title>Extensive microbial diversity within the chicken gut microbiome revealed by metagenomics and culture.</title>
        <authorList>
            <person name="Gilroy R."/>
            <person name="Ravi A."/>
            <person name="Getino M."/>
            <person name="Pursley I."/>
            <person name="Horton D.L."/>
            <person name="Alikhan N.F."/>
            <person name="Baker D."/>
            <person name="Gharbi K."/>
            <person name="Hall N."/>
            <person name="Watson M."/>
            <person name="Adriaenssens E.M."/>
            <person name="Foster-Nyarko E."/>
            <person name="Jarju S."/>
            <person name="Secka A."/>
            <person name="Antonio M."/>
            <person name="Oren A."/>
            <person name="Chaudhuri R.R."/>
            <person name="La Ragione R."/>
            <person name="Hildebrand F."/>
            <person name="Pallen M.J."/>
        </authorList>
    </citation>
    <scope>NUCLEOTIDE SEQUENCE</scope>
    <source>
        <strain evidence="4">23274</strain>
    </source>
</reference>